<reference evidence="3 4" key="1">
    <citation type="submission" date="2014-02" db="EMBL/GenBank/DDBJ databases">
        <title>The genome sequence of Colletotrichum fioriniae PJ7.</title>
        <authorList>
            <person name="Baroncelli R."/>
            <person name="Thon M.R."/>
        </authorList>
    </citation>
    <scope>NUCLEOTIDE SEQUENCE [LARGE SCALE GENOMIC DNA]</scope>
    <source>
        <strain evidence="3 4">PJ7</strain>
    </source>
</reference>
<comment type="caution">
    <text evidence="3">The sequence shown here is derived from an EMBL/GenBank/DDBJ whole genome shotgun (WGS) entry which is preliminary data.</text>
</comment>
<dbReference type="HOGENOM" id="CLU_1796319_0_0_1"/>
<evidence type="ECO:0000256" key="2">
    <source>
        <dbReference type="ARBA" id="ARBA00023002"/>
    </source>
</evidence>
<dbReference type="Proteomes" id="UP000020467">
    <property type="component" value="Unassembled WGS sequence"/>
</dbReference>
<name>A0A010QZX6_9PEZI</name>
<dbReference type="PANTHER" id="PTHR47706:SF10">
    <property type="entry name" value="NMRA-LIKE DOMAIN-CONTAINING PROTEIN"/>
    <property type="match status" value="1"/>
</dbReference>
<dbReference type="KEGG" id="cfj:CFIO01_02803"/>
<dbReference type="OrthoDB" id="9974981at2759"/>
<dbReference type="AlphaFoldDB" id="A0A010QZX6"/>
<keyword evidence="4" id="KW-1185">Reference proteome</keyword>
<keyword evidence="2" id="KW-0560">Oxidoreductase</keyword>
<dbReference type="EMBL" id="JARH01001052">
    <property type="protein sequence ID" value="EXF73511.1"/>
    <property type="molecule type" value="Genomic_DNA"/>
</dbReference>
<evidence type="ECO:0000256" key="1">
    <source>
        <dbReference type="ARBA" id="ARBA00022857"/>
    </source>
</evidence>
<proteinExistence type="predicted"/>
<evidence type="ECO:0000313" key="3">
    <source>
        <dbReference type="EMBL" id="EXF73511.1"/>
    </source>
</evidence>
<organism evidence="3 4">
    <name type="scientific">Colletotrichum fioriniae PJ7</name>
    <dbReference type="NCBI Taxonomy" id="1445577"/>
    <lineage>
        <taxon>Eukaryota</taxon>
        <taxon>Fungi</taxon>
        <taxon>Dikarya</taxon>
        <taxon>Ascomycota</taxon>
        <taxon>Pezizomycotina</taxon>
        <taxon>Sordariomycetes</taxon>
        <taxon>Hypocreomycetidae</taxon>
        <taxon>Glomerellales</taxon>
        <taxon>Glomerellaceae</taxon>
        <taxon>Colletotrichum</taxon>
        <taxon>Colletotrichum acutatum species complex</taxon>
    </lineage>
</organism>
<evidence type="ECO:0000313" key="4">
    <source>
        <dbReference type="Proteomes" id="UP000020467"/>
    </source>
</evidence>
<protein>
    <submittedName>
        <fullName evidence="3">Uncharacterized protein</fullName>
    </submittedName>
</protein>
<dbReference type="PANTHER" id="PTHR47706">
    <property type="entry name" value="NMRA-LIKE FAMILY PROTEIN"/>
    <property type="match status" value="1"/>
</dbReference>
<accession>A0A010QZX6</accession>
<gene>
    <name evidence="3" type="ORF">CFIO01_02803</name>
</gene>
<dbReference type="GO" id="GO:0016491">
    <property type="term" value="F:oxidoreductase activity"/>
    <property type="evidence" value="ECO:0007669"/>
    <property type="project" value="UniProtKB-KW"/>
</dbReference>
<sequence>MALFPDFGFDLKNHSATIYDSGNEPFQAMSIEKIGKPIAAFLKHPKRQRITTSGFLLLQPHSERSSRLTNKKWDTTTISTDEARREGKIKLRNGDYKGAYVGSLVAQLYQDGAGTSVLDGAVNELLKVEPEELDEVARKALAWV</sequence>
<keyword evidence="1" id="KW-0521">NADP</keyword>
<dbReference type="InterPro" id="IPR051609">
    <property type="entry name" value="NmrA/Isoflavone_reductase-like"/>
</dbReference>